<comment type="caution">
    <text evidence="1">The sequence shown here is derived from an EMBL/GenBank/DDBJ whole genome shotgun (WGS) entry which is preliminary data.</text>
</comment>
<evidence type="ECO:0000313" key="2">
    <source>
        <dbReference type="Proteomes" id="UP000237684"/>
    </source>
</evidence>
<sequence length="43" mass="4999">MKEDVKVISFFVELKLNPTKNEENRFDFSESSAQVVKPAQLVR</sequence>
<name>A0A2S8SNR1_9BACT</name>
<accession>A0A2S8SNR1</accession>
<keyword evidence="2" id="KW-1185">Reference proteome</keyword>
<proteinExistence type="predicted"/>
<dbReference type="EMBL" id="NIGF01000036">
    <property type="protein sequence ID" value="PQV62434.1"/>
    <property type="molecule type" value="Genomic_DNA"/>
</dbReference>
<evidence type="ECO:0000313" key="1">
    <source>
        <dbReference type="EMBL" id="PQV62434.1"/>
    </source>
</evidence>
<dbReference type="InParanoid" id="A0A2S8SNR1"/>
<reference evidence="1 2" key="1">
    <citation type="journal article" date="2018" name="Syst. Appl. Microbiol.">
        <title>Abditibacterium utsteinense sp. nov., the first cultivated member of candidate phylum FBP, isolated from ice-free Antarctic soil samples.</title>
        <authorList>
            <person name="Tahon G."/>
            <person name="Tytgat B."/>
            <person name="Lebbe L."/>
            <person name="Carlier A."/>
            <person name="Willems A."/>
        </authorList>
    </citation>
    <scope>NUCLEOTIDE SEQUENCE [LARGE SCALE GENOMIC DNA]</scope>
    <source>
        <strain evidence="1 2">LMG 29911</strain>
    </source>
</reference>
<gene>
    <name evidence="1" type="ORF">B1R32_1369</name>
</gene>
<dbReference type="AlphaFoldDB" id="A0A2S8SNR1"/>
<organism evidence="1 2">
    <name type="scientific">Abditibacterium utsteinense</name>
    <dbReference type="NCBI Taxonomy" id="1960156"/>
    <lineage>
        <taxon>Bacteria</taxon>
        <taxon>Pseudomonadati</taxon>
        <taxon>Abditibacteriota</taxon>
        <taxon>Abditibacteriia</taxon>
        <taxon>Abditibacteriales</taxon>
        <taxon>Abditibacteriaceae</taxon>
        <taxon>Abditibacterium</taxon>
    </lineage>
</organism>
<protein>
    <submittedName>
        <fullName evidence="1">Uncharacterized protein</fullName>
    </submittedName>
</protein>
<dbReference type="Proteomes" id="UP000237684">
    <property type="component" value="Unassembled WGS sequence"/>
</dbReference>